<evidence type="ECO:0000256" key="13">
    <source>
        <dbReference type="ARBA" id="ARBA00052609"/>
    </source>
</evidence>
<comment type="similarity">
    <text evidence="15">Belongs to the AB hydrolase superfamily. Hydroxynitrile lyase family.</text>
</comment>
<evidence type="ECO:0000256" key="11">
    <source>
        <dbReference type="ARBA" id="ARBA00052511"/>
    </source>
</evidence>
<dbReference type="GO" id="GO:0080032">
    <property type="term" value="F:methyl jasmonate esterase activity"/>
    <property type="evidence" value="ECO:0007669"/>
    <property type="project" value="TreeGrafter"/>
</dbReference>
<evidence type="ECO:0000256" key="3">
    <source>
        <dbReference type="ARBA" id="ARBA00050241"/>
    </source>
</evidence>
<name>A0A445EXG5_ARAHY</name>
<comment type="catalytic activity">
    <reaction evidence="2">
        <text>4-methoxybenzaldehyde + hydrogen cyanide = (2S)-2-hydroxy-2-(4-methoxyphenyl)acetonitrile</text>
        <dbReference type="Rhea" id="RHEA:77447"/>
        <dbReference type="ChEBI" id="CHEBI:18407"/>
        <dbReference type="ChEBI" id="CHEBI:28235"/>
        <dbReference type="ChEBI" id="CHEBI:197328"/>
    </reaction>
</comment>
<dbReference type="GO" id="GO:0047606">
    <property type="term" value="F:(S)-hydroxynitrile lyase activity"/>
    <property type="evidence" value="ECO:0007669"/>
    <property type="project" value="UniProtKB-EC"/>
</dbReference>
<accession>A0A445EXG5</accession>
<dbReference type="EC" id="4.1.2.47" evidence="16"/>
<comment type="catalytic activity">
    <reaction evidence="3">
        <text>a monosubstituted aliphatic (S)-hydroxynitrile = an aldehyde + hydrogen cyanide</text>
        <dbReference type="Rhea" id="RHEA:56588"/>
        <dbReference type="ChEBI" id="CHEBI:17478"/>
        <dbReference type="ChEBI" id="CHEBI:18407"/>
        <dbReference type="ChEBI" id="CHEBI:140596"/>
        <dbReference type="EC" id="4.1.2.47"/>
    </reaction>
</comment>
<dbReference type="Gene3D" id="3.40.50.1820">
    <property type="entry name" value="alpha/beta hydrolase"/>
    <property type="match status" value="2"/>
</dbReference>
<dbReference type="AlphaFoldDB" id="A0A445EXG5"/>
<comment type="catalytic activity">
    <reaction evidence="7">
        <text>butan-2-one + hydrogen cyanide = 2-hydroxy-2-methylbutanenitrile</text>
        <dbReference type="Rhea" id="RHEA:77467"/>
        <dbReference type="ChEBI" id="CHEBI:18407"/>
        <dbReference type="ChEBI" id="CHEBI:28398"/>
        <dbReference type="ChEBI" id="CHEBI:60954"/>
    </reaction>
    <physiologicalReaction direction="right-to-left" evidence="7">
        <dbReference type="Rhea" id="RHEA:77469"/>
    </physiologicalReaction>
</comment>
<keyword evidence="23" id="KW-1185">Reference proteome</keyword>
<evidence type="ECO:0000256" key="12">
    <source>
        <dbReference type="ARBA" id="ARBA00052600"/>
    </source>
</evidence>
<reference evidence="22 23" key="1">
    <citation type="submission" date="2019-01" db="EMBL/GenBank/DDBJ databases">
        <title>Sequencing of cultivated peanut Arachis hypogaea provides insights into genome evolution and oil improvement.</title>
        <authorList>
            <person name="Chen X."/>
        </authorList>
    </citation>
    <scope>NUCLEOTIDE SEQUENCE [LARGE SCALE GENOMIC DNA]</scope>
    <source>
        <strain evidence="23">cv. Fuhuasheng</strain>
        <tissue evidence="22">Leaves</tissue>
    </source>
</reference>
<evidence type="ECO:0000256" key="20">
    <source>
        <dbReference type="ARBA" id="ARBA00079794"/>
    </source>
</evidence>
<dbReference type="EMBL" id="SDMP01000001">
    <property type="protein sequence ID" value="RYR80100.1"/>
    <property type="molecule type" value="Genomic_DNA"/>
</dbReference>
<evidence type="ECO:0000313" key="22">
    <source>
        <dbReference type="EMBL" id="RYR80100.1"/>
    </source>
</evidence>
<evidence type="ECO:0000256" key="15">
    <source>
        <dbReference type="ARBA" id="ARBA00060885"/>
    </source>
</evidence>
<gene>
    <name evidence="22" type="ORF">Ahy_A01g004878</name>
</gene>
<feature type="domain" description="AB hydrolase-1" evidence="21">
    <location>
        <begin position="71"/>
        <end position="303"/>
    </location>
</feature>
<dbReference type="PANTHER" id="PTHR10992:SF1083">
    <property type="entry name" value="METHYLESTERASE 1"/>
    <property type="match status" value="1"/>
</dbReference>
<dbReference type="GO" id="GO:0009696">
    <property type="term" value="P:salicylic acid metabolic process"/>
    <property type="evidence" value="ECO:0007669"/>
    <property type="project" value="TreeGrafter"/>
</dbReference>
<evidence type="ECO:0000256" key="2">
    <source>
        <dbReference type="ARBA" id="ARBA00050104"/>
    </source>
</evidence>
<evidence type="ECO:0000256" key="9">
    <source>
        <dbReference type="ARBA" id="ARBA00051977"/>
    </source>
</evidence>
<dbReference type="PANTHER" id="PTHR10992">
    <property type="entry name" value="METHYLESTERASE FAMILY MEMBER"/>
    <property type="match status" value="1"/>
</dbReference>
<dbReference type="FunFam" id="3.40.50.1820:FF:000051">
    <property type="entry name" value="(S)-hydroxynitrile lyase"/>
    <property type="match status" value="1"/>
</dbReference>
<dbReference type="InterPro" id="IPR029058">
    <property type="entry name" value="AB_hydrolase_fold"/>
</dbReference>
<keyword evidence="1" id="KW-0378">Hydrolase</keyword>
<dbReference type="InterPro" id="IPR045889">
    <property type="entry name" value="MES/HNL"/>
</dbReference>
<comment type="catalytic activity">
    <reaction evidence="13">
        <text>cyclohexanecarbaldehyde + hydrogen cyanide = (2S)-2-cyclohexyl-2-hydroxyacetonitrile</text>
        <dbReference type="Rhea" id="RHEA:77423"/>
        <dbReference type="ChEBI" id="CHEBI:18407"/>
        <dbReference type="ChEBI" id="CHEBI:197359"/>
        <dbReference type="ChEBI" id="CHEBI:197360"/>
    </reaction>
</comment>
<comment type="catalytic activity">
    <reaction evidence="8">
        <text>a disubstituted aliphatic (S)-hydroxynitrile = a ketone + hydrogen cyanide</text>
        <dbReference type="Rhea" id="RHEA:56592"/>
        <dbReference type="ChEBI" id="CHEBI:17087"/>
        <dbReference type="ChEBI" id="CHEBI:18407"/>
        <dbReference type="ChEBI" id="CHEBI:140597"/>
        <dbReference type="EC" id="4.1.2.47"/>
    </reaction>
</comment>
<evidence type="ECO:0000256" key="6">
    <source>
        <dbReference type="ARBA" id="ARBA00050608"/>
    </source>
</evidence>
<proteinExistence type="inferred from homology"/>
<evidence type="ECO:0000256" key="14">
    <source>
        <dbReference type="ARBA" id="ARBA00052826"/>
    </source>
</evidence>
<evidence type="ECO:0000256" key="19">
    <source>
        <dbReference type="ARBA" id="ARBA00078291"/>
    </source>
</evidence>
<protein>
    <recommendedName>
        <fullName evidence="17">(S)-hydroxynitrile lyase</fullName>
        <ecNumber evidence="16">4.1.2.47</ecNumber>
    </recommendedName>
    <alternativeName>
        <fullName evidence="18">2-hydroxy-2-methylpropanenitrile lyase</fullName>
    </alternativeName>
    <alternativeName>
        <fullName evidence="19">Acetone cyanohydrin lyase</fullName>
    </alternativeName>
    <alternativeName>
        <fullName evidence="20">Hydroxynitrile lyase</fullName>
    </alternativeName>
</protein>
<sequence length="321" mass="35883">MGSESVTHSSNHYILVHGVCHGAWCWYKIKPLLESSGHKVTLLDLAASGANSKKLQDVETLSEYSEPLLEHFILVHGACHGAWCWYKIKPLLESSGHKVTVLDLAASGINLKKLQDVETLSEYSEPLLEVMESLPPNEKVVLVGHSLGGLNIALAMEKFPTKVQVGVFLTAFVPDTQHKPSYVLEKYCERTPASEWLDTAFSQCGNKTSMLFGPNFISTKLYQHCSTEDLELIKCIIRPSSLFIEDLSQEKNFSKEGYGSVSRAFVVCTEDVAIPLEYQRWMIQNARINDVMEINGADHMVMLCKPQELSDCLQQIAAKYK</sequence>
<dbReference type="Pfam" id="PF00561">
    <property type="entry name" value="Abhydrolase_1"/>
    <property type="match status" value="1"/>
</dbReference>
<evidence type="ECO:0000313" key="23">
    <source>
        <dbReference type="Proteomes" id="UP000289738"/>
    </source>
</evidence>
<evidence type="ECO:0000256" key="18">
    <source>
        <dbReference type="ARBA" id="ARBA00076040"/>
    </source>
</evidence>
<dbReference type="GO" id="GO:0080030">
    <property type="term" value="F:methyl indole-3-acetate esterase activity"/>
    <property type="evidence" value="ECO:0007669"/>
    <property type="project" value="TreeGrafter"/>
</dbReference>
<evidence type="ECO:0000256" key="10">
    <source>
        <dbReference type="ARBA" id="ARBA00052033"/>
    </source>
</evidence>
<comment type="catalytic activity">
    <reaction evidence="11">
        <text>3-formylthiophene + hydrogen cyanide = (2S)-2-hydroxy-2-(thiophen-3-yl)acetonitrile</text>
        <dbReference type="Rhea" id="RHEA:77459"/>
        <dbReference type="ChEBI" id="CHEBI:18407"/>
        <dbReference type="ChEBI" id="CHEBI:87611"/>
        <dbReference type="ChEBI" id="CHEBI:197333"/>
    </reaction>
</comment>
<evidence type="ECO:0000256" key="17">
    <source>
        <dbReference type="ARBA" id="ARBA00069221"/>
    </source>
</evidence>
<evidence type="ECO:0000256" key="1">
    <source>
        <dbReference type="ARBA" id="ARBA00022801"/>
    </source>
</evidence>
<comment type="catalytic activity">
    <reaction evidence="9">
        <text>acrolein + hydrogen cyanide = (2S)-2-hydroxybut-3-enenitrile</text>
        <dbReference type="Rhea" id="RHEA:77411"/>
        <dbReference type="ChEBI" id="CHEBI:15368"/>
        <dbReference type="ChEBI" id="CHEBI:18407"/>
        <dbReference type="ChEBI" id="CHEBI:197356"/>
    </reaction>
</comment>
<dbReference type="GO" id="GO:0080031">
    <property type="term" value="F:methyl salicylate esterase activity"/>
    <property type="evidence" value="ECO:0007669"/>
    <property type="project" value="TreeGrafter"/>
</dbReference>
<comment type="catalytic activity">
    <reaction evidence="4">
        <text>2-hydroxy-2-methylpropanenitrile = acetone + hydrogen cyanide</text>
        <dbReference type="Rhea" id="RHEA:11932"/>
        <dbReference type="ChEBI" id="CHEBI:15347"/>
        <dbReference type="ChEBI" id="CHEBI:15348"/>
        <dbReference type="ChEBI" id="CHEBI:18407"/>
    </reaction>
    <physiologicalReaction direction="left-to-right" evidence="4">
        <dbReference type="Rhea" id="RHEA:11933"/>
    </physiologicalReaction>
</comment>
<evidence type="ECO:0000256" key="7">
    <source>
        <dbReference type="ARBA" id="ARBA00051647"/>
    </source>
</evidence>
<dbReference type="SUPFAM" id="SSF53474">
    <property type="entry name" value="alpha/beta-Hydrolases"/>
    <property type="match status" value="2"/>
</dbReference>
<evidence type="ECO:0000259" key="21">
    <source>
        <dbReference type="Pfam" id="PF00561"/>
    </source>
</evidence>
<comment type="catalytic activity">
    <reaction evidence="10">
        <text>2-methylpropanal + hydrogen cyanide = (2S)-2-hydroxy-3-methylbutanenitrile</text>
        <dbReference type="Rhea" id="RHEA:77403"/>
        <dbReference type="ChEBI" id="CHEBI:18407"/>
        <dbReference type="ChEBI" id="CHEBI:48943"/>
        <dbReference type="ChEBI" id="CHEBI:197354"/>
    </reaction>
</comment>
<comment type="catalytic activity">
    <reaction evidence="5">
        <text>benzaldehyde + hydrogen cyanide = (S)-mandelonitrile</text>
        <dbReference type="Rhea" id="RHEA:77427"/>
        <dbReference type="ChEBI" id="CHEBI:17169"/>
        <dbReference type="ChEBI" id="CHEBI:18407"/>
        <dbReference type="ChEBI" id="CHEBI:36941"/>
    </reaction>
</comment>
<dbReference type="InterPro" id="IPR000073">
    <property type="entry name" value="AB_hydrolase_1"/>
</dbReference>
<dbReference type="GO" id="GO:0009694">
    <property type="term" value="P:jasmonic acid metabolic process"/>
    <property type="evidence" value="ECO:0007669"/>
    <property type="project" value="TreeGrafter"/>
</dbReference>
<comment type="catalytic activity">
    <reaction evidence="14">
        <text>an aromatic (S)-hydroxynitrile = an aromatic aldehyde + hydrogen cyanide</text>
        <dbReference type="Rhea" id="RHEA:54660"/>
        <dbReference type="ChEBI" id="CHEBI:18407"/>
        <dbReference type="ChEBI" id="CHEBI:33855"/>
        <dbReference type="ChEBI" id="CHEBI:138306"/>
        <dbReference type="EC" id="4.1.2.47"/>
    </reaction>
</comment>
<evidence type="ECO:0000256" key="16">
    <source>
        <dbReference type="ARBA" id="ARBA00066572"/>
    </source>
</evidence>
<organism evidence="22 23">
    <name type="scientific">Arachis hypogaea</name>
    <name type="common">Peanut</name>
    <dbReference type="NCBI Taxonomy" id="3818"/>
    <lineage>
        <taxon>Eukaryota</taxon>
        <taxon>Viridiplantae</taxon>
        <taxon>Streptophyta</taxon>
        <taxon>Embryophyta</taxon>
        <taxon>Tracheophyta</taxon>
        <taxon>Spermatophyta</taxon>
        <taxon>Magnoliopsida</taxon>
        <taxon>eudicotyledons</taxon>
        <taxon>Gunneridae</taxon>
        <taxon>Pentapetalae</taxon>
        <taxon>rosids</taxon>
        <taxon>fabids</taxon>
        <taxon>Fabales</taxon>
        <taxon>Fabaceae</taxon>
        <taxon>Papilionoideae</taxon>
        <taxon>50 kb inversion clade</taxon>
        <taxon>dalbergioids sensu lato</taxon>
        <taxon>Dalbergieae</taxon>
        <taxon>Pterocarpus clade</taxon>
        <taxon>Arachis</taxon>
    </lineage>
</organism>
<dbReference type="Proteomes" id="UP000289738">
    <property type="component" value="Chromosome A01"/>
</dbReference>
<comment type="catalytic activity">
    <reaction evidence="6">
        <text>formylthiophene + hydrogen cyanide = (2R)-2-hydroxy-2-(thiophen-2-yl)acetonitrile</text>
        <dbReference type="Rhea" id="RHEA:77455"/>
        <dbReference type="ChEBI" id="CHEBI:18407"/>
        <dbReference type="ChEBI" id="CHEBI:87301"/>
        <dbReference type="ChEBI" id="CHEBI:197332"/>
    </reaction>
</comment>
<evidence type="ECO:0000256" key="5">
    <source>
        <dbReference type="ARBA" id="ARBA00050358"/>
    </source>
</evidence>
<evidence type="ECO:0000256" key="8">
    <source>
        <dbReference type="ARBA" id="ARBA00051735"/>
    </source>
</evidence>
<comment type="catalytic activity">
    <reaction evidence="12">
        <text>2,2-dimethylpropanal + hydrogen cyanide = (2S)-2-hydroxy-3,3-dimethylbutanenitrile</text>
        <dbReference type="Rhea" id="RHEA:77407"/>
        <dbReference type="ChEBI" id="CHEBI:18407"/>
        <dbReference type="ChEBI" id="CHEBI:141557"/>
        <dbReference type="ChEBI" id="CHEBI:197355"/>
    </reaction>
</comment>
<comment type="caution">
    <text evidence="22">The sequence shown here is derived from an EMBL/GenBank/DDBJ whole genome shotgun (WGS) entry which is preliminary data.</text>
</comment>
<evidence type="ECO:0000256" key="4">
    <source>
        <dbReference type="ARBA" id="ARBA00050262"/>
    </source>
</evidence>